<reference evidence="2" key="1">
    <citation type="submission" date="2013-09" db="EMBL/GenBank/DDBJ databases">
        <title>Corchorus olitorius genome sequencing.</title>
        <authorList>
            <person name="Alam M."/>
            <person name="Haque M.S."/>
            <person name="Islam M.S."/>
            <person name="Emdad E.M."/>
            <person name="Islam M.M."/>
            <person name="Ahmed B."/>
            <person name="Halim A."/>
            <person name="Hossen Q.M.M."/>
            <person name="Hossain M.Z."/>
            <person name="Ahmed R."/>
            <person name="Khan M.M."/>
            <person name="Islam R."/>
            <person name="Rashid M.M."/>
            <person name="Khan S.A."/>
            <person name="Rahman M.S."/>
            <person name="Alam M."/>
            <person name="Yahiya A.S."/>
            <person name="Khan M.S."/>
            <person name="Azam M.S."/>
            <person name="Haque T."/>
            <person name="Lashkar M.Z.H."/>
            <person name="Akhand A.I."/>
            <person name="Morshed G."/>
            <person name="Roy S."/>
            <person name="Uddin K.S."/>
            <person name="Rabeya T."/>
            <person name="Hossain A.S."/>
            <person name="Chowdhury A."/>
            <person name="Snigdha A.R."/>
            <person name="Mortoza M.S."/>
            <person name="Matin S.A."/>
            <person name="Hoque S.M.E."/>
            <person name="Islam M.K."/>
            <person name="Roy D.K."/>
            <person name="Haider R."/>
            <person name="Moosa M.M."/>
            <person name="Elias S.M."/>
            <person name="Hasan A.M."/>
            <person name="Jahan S."/>
            <person name="Shafiuddin M."/>
            <person name="Mahmood N."/>
            <person name="Shommy N.S."/>
        </authorList>
    </citation>
    <scope>NUCLEOTIDE SEQUENCE [LARGE SCALE GENOMIC DNA]</scope>
    <source>
        <strain evidence="2">cv. O-4</strain>
    </source>
</reference>
<dbReference type="AlphaFoldDB" id="A0A1R3IYR4"/>
<dbReference type="EMBL" id="AWUE01017273">
    <property type="protein sequence ID" value="OMO87706.1"/>
    <property type="molecule type" value="Genomic_DNA"/>
</dbReference>
<gene>
    <name evidence="1" type="ORF">COLO4_20609</name>
</gene>
<organism evidence="1 2">
    <name type="scientific">Corchorus olitorius</name>
    <dbReference type="NCBI Taxonomy" id="93759"/>
    <lineage>
        <taxon>Eukaryota</taxon>
        <taxon>Viridiplantae</taxon>
        <taxon>Streptophyta</taxon>
        <taxon>Embryophyta</taxon>
        <taxon>Tracheophyta</taxon>
        <taxon>Spermatophyta</taxon>
        <taxon>Magnoliopsida</taxon>
        <taxon>eudicotyledons</taxon>
        <taxon>Gunneridae</taxon>
        <taxon>Pentapetalae</taxon>
        <taxon>rosids</taxon>
        <taxon>malvids</taxon>
        <taxon>Malvales</taxon>
        <taxon>Malvaceae</taxon>
        <taxon>Grewioideae</taxon>
        <taxon>Apeibeae</taxon>
        <taxon>Corchorus</taxon>
    </lineage>
</organism>
<name>A0A1R3IYR4_9ROSI</name>
<protein>
    <submittedName>
        <fullName evidence="1">Uncharacterized protein</fullName>
    </submittedName>
</protein>
<comment type="caution">
    <text evidence="1">The sequence shown here is derived from an EMBL/GenBank/DDBJ whole genome shotgun (WGS) entry which is preliminary data.</text>
</comment>
<accession>A0A1R3IYR4</accession>
<proteinExistence type="predicted"/>
<keyword evidence="2" id="KW-1185">Reference proteome</keyword>
<sequence>MMGQNKRGRPFVDLCLYFQHNKPQAEVTIFNSQKVKEENANGVKPPNNEGYKGSSSKLLVAVSQEFLEGDGAGGHGIQKVEVGGGR</sequence>
<evidence type="ECO:0000313" key="2">
    <source>
        <dbReference type="Proteomes" id="UP000187203"/>
    </source>
</evidence>
<dbReference type="Proteomes" id="UP000187203">
    <property type="component" value="Unassembled WGS sequence"/>
</dbReference>
<evidence type="ECO:0000313" key="1">
    <source>
        <dbReference type="EMBL" id="OMO87706.1"/>
    </source>
</evidence>